<dbReference type="OrthoDB" id="97518at2759"/>
<dbReference type="InterPro" id="IPR007612">
    <property type="entry name" value="LOR"/>
</dbReference>
<protein>
    <recommendedName>
        <fullName evidence="4">Tubby C-terminal domain-containing protein</fullName>
    </recommendedName>
</protein>
<accession>A0A2A9PK35</accession>
<organism evidence="2 3">
    <name type="scientific">Ophiocordyceps unilateralis</name>
    <name type="common">Zombie-ant fungus</name>
    <name type="synonym">Torrubia unilateralis</name>
    <dbReference type="NCBI Taxonomy" id="268505"/>
    <lineage>
        <taxon>Eukaryota</taxon>
        <taxon>Fungi</taxon>
        <taxon>Dikarya</taxon>
        <taxon>Ascomycota</taxon>
        <taxon>Pezizomycotina</taxon>
        <taxon>Sordariomycetes</taxon>
        <taxon>Hypocreomycetidae</taxon>
        <taxon>Hypocreales</taxon>
        <taxon>Ophiocordycipitaceae</taxon>
        <taxon>Ophiocordyceps</taxon>
    </lineage>
</organism>
<dbReference type="InterPro" id="IPR025659">
    <property type="entry name" value="Tubby-like_C"/>
</dbReference>
<dbReference type="SUPFAM" id="SSF54518">
    <property type="entry name" value="Tubby C-terminal domain-like"/>
    <property type="match status" value="1"/>
</dbReference>
<dbReference type="PANTHER" id="PTHR31087">
    <property type="match status" value="1"/>
</dbReference>
<evidence type="ECO:0000313" key="2">
    <source>
        <dbReference type="EMBL" id="PFH61865.1"/>
    </source>
</evidence>
<dbReference type="AlphaFoldDB" id="A0A2A9PK35"/>
<dbReference type="PANTHER" id="PTHR31087:SF161">
    <property type="entry name" value="TUBBY C 2 FAMILY PROTEIN"/>
    <property type="match status" value="1"/>
</dbReference>
<dbReference type="Proteomes" id="UP000037136">
    <property type="component" value="Unassembled WGS sequence"/>
</dbReference>
<reference evidence="2 3" key="2">
    <citation type="journal article" date="2017" name="Sci. Rep.">
        <title>Ant-infecting Ophiocordyceps genomes reveal a high diversity of potential behavioral manipulation genes and a possible major role for enterotoxins.</title>
        <authorList>
            <person name="de Bekker C."/>
            <person name="Ohm R.A."/>
            <person name="Evans H.C."/>
            <person name="Brachmann A."/>
            <person name="Hughes D.P."/>
        </authorList>
    </citation>
    <scope>NUCLEOTIDE SEQUENCE [LARGE SCALE GENOMIC DNA]</scope>
    <source>
        <strain evidence="2 3">SC16a</strain>
    </source>
</reference>
<dbReference type="Gene3D" id="2.40.160.200">
    <property type="entry name" value="LURP1-related"/>
    <property type="match status" value="1"/>
</dbReference>
<gene>
    <name evidence="2" type="ORF">XA68_15993</name>
</gene>
<dbReference type="InterPro" id="IPR038595">
    <property type="entry name" value="LOR_sf"/>
</dbReference>
<evidence type="ECO:0000313" key="3">
    <source>
        <dbReference type="Proteomes" id="UP000037136"/>
    </source>
</evidence>
<keyword evidence="3" id="KW-1185">Reference proteome</keyword>
<comment type="caution">
    <text evidence="2">The sequence shown here is derived from an EMBL/GenBank/DDBJ whole genome shotgun (WGS) entry which is preliminary data.</text>
</comment>
<dbReference type="Pfam" id="PF04525">
    <property type="entry name" value="LOR"/>
    <property type="match status" value="1"/>
</dbReference>
<dbReference type="EMBL" id="LAZP02000051">
    <property type="protein sequence ID" value="PFH61865.1"/>
    <property type="molecule type" value="Genomic_DNA"/>
</dbReference>
<evidence type="ECO:0000256" key="1">
    <source>
        <dbReference type="ARBA" id="ARBA00005437"/>
    </source>
</evidence>
<comment type="similarity">
    <text evidence="1">Belongs to the LOR family.</text>
</comment>
<evidence type="ECO:0008006" key="4">
    <source>
        <dbReference type="Google" id="ProtNLM"/>
    </source>
</evidence>
<sequence>MHQLPPAPRPLGVFNNYMAKGPETLVLKEKMLSLSGDSFDIKLASGQPMFKVAGRHMTVSGRKSVYDSQGNKLFDIVKEHLHLHKTYAAQDAQGKVFLTVKSSMTCFGSKATAEFTSPEGRRETLTMRGDWLDKSVDIMDSGTVVAAIDRKVFNVREVLGGQQTYALHVAPGVDMALMIALCVAFDEANND</sequence>
<name>A0A2A9PK35_OPHUN</name>
<proteinExistence type="inferred from homology"/>
<reference evidence="2 3" key="1">
    <citation type="journal article" date="2015" name="BMC Genomics">
        <title>Gene expression during zombie ant biting behavior reflects the complexity underlying fungal parasitic behavioral manipulation.</title>
        <authorList>
            <person name="de Bekker C."/>
            <person name="Ohm R.A."/>
            <person name="Loreto R.G."/>
            <person name="Sebastian A."/>
            <person name="Albert I."/>
            <person name="Merrow M."/>
            <person name="Brachmann A."/>
            <person name="Hughes D.P."/>
        </authorList>
    </citation>
    <scope>NUCLEOTIDE SEQUENCE [LARGE SCALE GENOMIC DNA]</scope>
    <source>
        <strain evidence="2 3">SC16a</strain>
    </source>
</reference>